<dbReference type="Pfam" id="PF00253">
    <property type="entry name" value="Ribosomal_S14"/>
    <property type="match status" value="1"/>
</dbReference>
<dbReference type="PANTHER" id="PTHR19836:SF30">
    <property type="entry name" value="RIBOSOMAL PROTEIN S14"/>
    <property type="match status" value="1"/>
</dbReference>
<gene>
    <name evidence="8" type="ORF">VNO80_14906</name>
</gene>
<dbReference type="AlphaFoldDB" id="A0AAN9MKL8"/>
<dbReference type="SUPFAM" id="SSF57716">
    <property type="entry name" value="Glucocorticoid receptor-like (DNA-binding domain)"/>
    <property type="match status" value="1"/>
</dbReference>
<dbReference type="EMBL" id="JAYMYR010000006">
    <property type="protein sequence ID" value="KAK7355646.1"/>
    <property type="molecule type" value="Genomic_DNA"/>
</dbReference>
<evidence type="ECO:0000256" key="6">
    <source>
        <dbReference type="ARBA" id="ARBA00040774"/>
    </source>
</evidence>
<sequence>MSILKEHYYLRSVIKHDCDKDISELVCGLTFGFRSLKDLGHVMIYFHITDIKDFSDSDLPSDMQDKLRYKLSKLPRNSSFAQVRNRCISTGRPHSVYEFFRISRIVFRGLASRGPLMGIKKSSW</sequence>
<reference evidence="8 9" key="1">
    <citation type="submission" date="2024-01" db="EMBL/GenBank/DDBJ databases">
        <title>The genomes of 5 underutilized Papilionoideae crops provide insights into root nodulation and disease resistanc.</title>
        <authorList>
            <person name="Jiang F."/>
        </authorList>
    </citation>
    <scope>NUCLEOTIDE SEQUENCE [LARGE SCALE GENOMIC DNA]</scope>
    <source>
        <strain evidence="8">JINMINGXINNONG_FW02</strain>
        <tissue evidence="8">Leaves</tissue>
    </source>
</reference>
<dbReference type="GO" id="GO:0003735">
    <property type="term" value="F:structural constituent of ribosome"/>
    <property type="evidence" value="ECO:0007669"/>
    <property type="project" value="InterPro"/>
</dbReference>
<dbReference type="InterPro" id="IPR001209">
    <property type="entry name" value="Ribosomal_uS14"/>
</dbReference>
<evidence type="ECO:0000256" key="5">
    <source>
        <dbReference type="ARBA" id="ARBA00023274"/>
    </source>
</evidence>
<dbReference type="GO" id="GO:0005739">
    <property type="term" value="C:mitochondrion"/>
    <property type="evidence" value="ECO:0007669"/>
    <property type="project" value="UniProtKB-SubCell"/>
</dbReference>
<keyword evidence="5" id="KW-0687">Ribonucleoprotein</keyword>
<keyword evidence="4" id="KW-0496">Mitochondrion</keyword>
<evidence type="ECO:0000313" key="9">
    <source>
        <dbReference type="Proteomes" id="UP001374584"/>
    </source>
</evidence>
<accession>A0AAN9MKL8</accession>
<dbReference type="Gene3D" id="1.10.287.1480">
    <property type="match status" value="1"/>
</dbReference>
<keyword evidence="9" id="KW-1185">Reference proteome</keyword>
<dbReference type="PANTHER" id="PTHR19836">
    <property type="entry name" value="30S RIBOSOMAL PROTEIN S14"/>
    <property type="match status" value="1"/>
</dbReference>
<dbReference type="InterPro" id="IPR018271">
    <property type="entry name" value="Ribosomal_uS14_CS"/>
</dbReference>
<evidence type="ECO:0000256" key="2">
    <source>
        <dbReference type="ARBA" id="ARBA00009083"/>
    </source>
</evidence>
<name>A0AAN9MKL8_PHACN</name>
<evidence type="ECO:0000256" key="7">
    <source>
        <dbReference type="ARBA" id="ARBA00042804"/>
    </source>
</evidence>
<dbReference type="Proteomes" id="UP001374584">
    <property type="component" value="Unassembled WGS sequence"/>
</dbReference>
<dbReference type="GO" id="GO:0006412">
    <property type="term" value="P:translation"/>
    <property type="evidence" value="ECO:0007669"/>
    <property type="project" value="InterPro"/>
</dbReference>
<evidence type="ECO:0000256" key="4">
    <source>
        <dbReference type="ARBA" id="ARBA00023128"/>
    </source>
</evidence>
<keyword evidence="3" id="KW-0689">Ribosomal protein</keyword>
<dbReference type="PROSITE" id="PS00527">
    <property type="entry name" value="RIBOSOMAL_S14"/>
    <property type="match status" value="1"/>
</dbReference>
<evidence type="ECO:0000313" key="8">
    <source>
        <dbReference type="EMBL" id="KAK7355646.1"/>
    </source>
</evidence>
<comment type="similarity">
    <text evidence="2">Belongs to the universal ribosomal protein uS14 family.</text>
</comment>
<organism evidence="8 9">
    <name type="scientific">Phaseolus coccineus</name>
    <name type="common">Scarlet runner bean</name>
    <name type="synonym">Phaseolus multiflorus</name>
    <dbReference type="NCBI Taxonomy" id="3886"/>
    <lineage>
        <taxon>Eukaryota</taxon>
        <taxon>Viridiplantae</taxon>
        <taxon>Streptophyta</taxon>
        <taxon>Embryophyta</taxon>
        <taxon>Tracheophyta</taxon>
        <taxon>Spermatophyta</taxon>
        <taxon>Magnoliopsida</taxon>
        <taxon>eudicotyledons</taxon>
        <taxon>Gunneridae</taxon>
        <taxon>Pentapetalae</taxon>
        <taxon>rosids</taxon>
        <taxon>fabids</taxon>
        <taxon>Fabales</taxon>
        <taxon>Fabaceae</taxon>
        <taxon>Papilionoideae</taxon>
        <taxon>50 kb inversion clade</taxon>
        <taxon>NPAAA clade</taxon>
        <taxon>indigoferoid/millettioid clade</taxon>
        <taxon>Phaseoleae</taxon>
        <taxon>Phaseolus</taxon>
    </lineage>
</organism>
<evidence type="ECO:0000256" key="1">
    <source>
        <dbReference type="ARBA" id="ARBA00004173"/>
    </source>
</evidence>
<protein>
    <recommendedName>
        <fullName evidence="6">Small ribosomal subunit protein uS14m</fullName>
    </recommendedName>
    <alternativeName>
        <fullName evidence="7">Ribosomal protein S14, mitochondrial</fullName>
    </alternativeName>
</protein>
<proteinExistence type="inferred from homology"/>
<evidence type="ECO:0000256" key="3">
    <source>
        <dbReference type="ARBA" id="ARBA00022980"/>
    </source>
</evidence>
<dbReference type="GO" id="GO:0015935">
    <property type="term" value="C:small ribosomal subunit"/>
    <property type="evidence" value="ECO:0007669"/>
    <property type="project" value="TreeGrafter"/>
</dbReference>
<comment type="subcellular location">
    <subcellularLocation>
        <location evidence="1">Mitochondrion</location>
    </subcellularLocation>
</comment>
<comment type="caution">
    <text evidence="8">The sequence shown here is derived from an EMBL/GenBank/DDBJ whole genome shotgun (WGS) entry which is preliminary data.</text>
</comment>